<sequence>MREMQNAVRSNSKPLSASAIPKFKKNTAKNLDAEFQAFDLGSEQSSIETLDLSPISELSLDGEILKPMLPDPAFSASSVTSQLTTQASDNTITLENLKQAQTPSSHGGFHEILNSKPSSSLEAEITISFLRKTKTQLLSLSELDPHSKKLLDTMVEMVIDMILQTQTKEKDIIEELISAKTARIVYVCVLLLVLVMVVIQSLLFNSSTSRNSFGKPSPPT</sequence>
<keyword evidence="3" id="KW-1185">Reference proteome</keyword>
<evidence type="ECO:0000256" key="1">
    <source>
        <dbReference type="SAM" id="Phobius"/>
    </source>
</evidence>
<accession>A0A803QEY8</accession>
<feature type="transmembrane region" description="Helical" evidence="1">
    <location>
        <begin position="184"/>
        <end position="204"/>
    </location>
</feature>
<protein>
    <submittedName>
        <fullName evidence="2">Uncharacterized protein</fullName>
    </submittedName>
</protein>
<keyword evidence="1" id="KW-0812">Transmembrane</keyword>
<keyword evidence="1" id="KW-0472">Membrane</keyword>
<keyword evidence="1" id="KW-1133">Transmembrane helix</keyword>
<evidence type="ECO:0000313" key="2">
    <source>
        <dbReference type="EnsemblPlants" id="cds.evm.model.09.160"/>
    </source>
</evidence>
<dbReference type="Gramene" id="evm.model.09.160">
    <property type="protein sequence ID" value="cds.evm.model.09.160"/>
    <property type="gene ID" value="evm.TU.09.160"/>
</dbReference>
<dbReference type="AlphaFoldDB" id="A0A803QEY8"/>
<dbReference type="EnsemblPlants" id="evm.model.09.160">
    <property type="protein sequence ID" value="cds.evm.model.09.160"/>
    <property type="gene ID" value="evm.TU.09.160"/>
</dbReference>
<dbReference type="OrthoDB" id="1063472at2759"/>
<reference evidence="2" key="1">
    <citation type="submission" date="2018-11" db="EMBL/GenBank/DDBJ databases">
        <authorList>
            <person name="Grassa J C."/>
        </authorList>
    </citation>
    <scope>NUCLEOTIDE SEQUENCE [LARGE SCALE GENOMIC DNA]</scope>
</reference>
<reference evidence="2" key="2">
    <citation type="submission" date="2021-03" db="UniProtKB">
        <authorList>
            <consortium name="EnsemblPlants"/>
        </authorList>
    </citation>
    <scope>IDENTIFICATION</scope>
</reference>
<dbReference type="OMA" id="NRMLFLC"/>
<dbReference type="EMBL" id="UZAU01000718">
    <property type="status" value="NOT_ANNOTATED_CDS"/>
    <property type="molecule type" value="Genomic_DNA"/>
</dbReference>
<proteinExistence type="predicted"/>
<evidence type="ECO:0000313" key="3">
    <source>
        <dbReference type="Proteomes" id="UP000596661"/>
    </source>
</evidence>
<organism evidence="2 3">
    <name type="scientific">Cannabis sativa</name>
    <name type="common">Hemp</name>
    <name type="synonym">Marijuana</name>
    <dbReference type="NCBI Taxonomy" id="3483"/>
    <lineage>
        <taxon>Eukaryota</taxon>
        <taxon>Viridiplantae</taxon>
        <taxon>Streptophyta</taxon>
        <taxon>Embryophyta</taxon>
        <taxon>Tracheophyta</taxon>
        <taxon>Spermatophyta</taxon>
        <taxon>Magnoliopsida</taxon>
        <taxon>eudicotyledons</taxon>
        <taxon>Gunneridae</taxon>
        <taxon>Pentapetalae</taxon>
        <taxon>rosids</taxon>
        <taxon>fabids</taxon>
        <taxon>Rosales</taxon>
        <taxon>Cannabaceae</taxon>
        <taxon>Cannabis</taxon>
    </lineage>
</organism>
<dbReference type="Proteomes" id="UP000596661">
    <property type="component" value="Chromosome 9"/>
</dbReference>
<name>A0A803QEY8_CANSA</name>